<dbReference type="Proteomes" id="UP000515506">
    <property type="component" value="Chromosome"/>
</dbReference>
<dbReference type="Pfam" id="PF03544">
    <property type="entry name" value="TonB_C"/>
    <property type="match status" value="1"/>
</dbReference>
<feature type="signal peptide" evidence="6">
    <location>
        <begin position="1"/>
        <end position="17"/>
    </location>
</feature>
<name>A0ABX6R916_PSEMX</name>
<sequence length="314" mass="32149">MKARWIGLGIGAALCLAACGDAARPAVVEGSASPADRMVGAGVVAAATAPYARAERALAEGRILAPAGDNAIEHYLDAYAQPSERVRARAALAELQPYVLIAAEQAIARGDGREAARLQALIARIDPGAPALPRLRAGLDALVRAQEARDADGVAAAAAMPSPAAGAPAAAVERIIAATAATEPVTSPAHAPEPPPAAAPATATVQAPPPSSLPTPPASRGVEARAPRLLQDAQPRYPLPALRARIEGEAQVAFTIQPDGSVRNARLLSSTPPGMFEASALAVAQRWRFEATGRAHDSSRTVHFRLPPEAARDG</sequence>
<evidence type="ECO:0000256" key="4">
    <source>
        <dbReference type="ARBA" id="ARBA00023136"/>
    </source>
</evidence>
<evidence type="ECO:0000256" key="2">
    <source>
        <dbReference type="ARBA" id="ARBA00022692"/>
    </source>
</evidence>
<comment type="subcellular location">
    <subcellularLocation>
        <location evidence="1">Membrane</location>
        <topology evidence="1">Single-pass membrane protein</topology>
    </subcellularLocation>
</comment>
<dbReference type="EMBL" id="CP060028">
    <property type="protein sequence ID" value="QND79697.1"/>
    <property type="molecule type" value="Genomic_DNA"/>
</dbReference>
<dbReference type="Gene3D" id="3.30.2420.10">
    <property type="entry name" value="TonB"/>
    <property type="match status" value="1"/>
</dbReference>
<dbReference type="SUPFAM" id="SSF74653">
    <property type="entry name" value="TolA/TonB C-terminal domain"/>
    <property type="match status" value="1"/>
</dbReference>
<dbReference type="NCBIfam" id="TIGR01352">
    <property type="entry name" value="tonB_Cterm"/>
    <property type="match status" value="1"/>
</dbReference>
<keyword evidence="9" id="KW-1185">Reference proteome</keyword>
<evidence type="ECO:0000259" key="7">
    <source>
        <dbReference type="PROSITE" id="PS52015"/>
    </source>
</evidence>
<feature type="region of interest" description="Disordered" evidence="5">
    <location>
        <begin position="183"/>
        <end position="230"/>
    </location>
</feature>
<proteinExistence type="predicted"/>
<keyword evidence="3" id="KW-1133">Transmembrane helix</keyword>
<dbReference type="PROSITE" id="PS52015">
    <property type="entry name" value="TONB_CTD"/>
    <property type="match status" value="1"/>
</dbReference>
<feature type="chain" id="PRO_5046562577" evidence="6">
    <location>
        <begin position="18"/>
        <end position="314"/>
    </location>
</feature>
<dbReference type="RefSeq" id="WP_185895017.1">
    <property type="nucleotide sequence ID" value="NZ_CP060028.1"/>
</dbReference>
<evidence type="ECO:0000313" key="9">
    <source>
        <dbReference type="Proteomes" id="UP000515506"/>
    </source>
</evidence>
<evidence type="ECO:0000313" key="8">
    <source>
        <dbReference type="EMBL" id="QND79697.1"/>
    </source>
</evidence>
<keyword evidence="2" id="KW-0812">Transmembrane</keyword>
<protein>
    <submittedName>
        <fullName evidence="8">Energy transducer TonB</fullName>
    </submittedName>
</protein>
<keyword evidence="6" id="KW-0732">Signal</keyword>
<evidence type="ECO:0000256" key="1">
    <source>
        <dbReference type="ARBA" id="ARBA00004167"/>
    </source>
</evidence>
<gene>
    <name evidence="8" type="ORF">H4W19_15390</name>
</gene>
<evidence type="ECO:0000256" key="5">
    <source>
        <dbReference type="SAM" id="MobiDB-lite"/>
    </source>
</evidence>
<dbReference type="InterPro" id="IPR006260">
    <property type="entry name" value="TonB/TolA_C"/>
</dbReference>
<reference evidence="8 9" key="1">
    <citation type="submission" date="2020-08" db="EMBL/GenBank/DDBJ databases">
        <title>Streptomycin resistant and MDR strain, P. mexicana.</title>
        <authorList>
            <person name="Ganesh-kumar S."/>
            <person name="Zhe T."/>
            <person name="Yu Z."/>
            <person name="Min Y."/>
        </authorList>
    </citation>
    <scope>NUCLEOTIDE SEQUENCE [LARGE SCALE GENOMIC DNA]</scope>
    <source>
        <strain evidence="8 9">GTZY</strain>
    </source>
</reference>
<feature type="domain" description="TonB C-terminal" evidence="7">
    <location>
        <begin position="222"/>
        <end position="314"/>
    </location>
</feature>
<organism evidence="8 9">
    <name type="scientific">Pseudoxanthomonas mexicana</name>
    <dbReference type="NCBI Taxonomy" id="128785"/>
    <lineage>
        <taxon>Bacteria</taxon>
        <taxon>Pseudomonadati</taxon>
        <taxon>Pseudomonadota</taxon>
        <taxon>Gammaproteobacteria</taxon>
        <taxon>Lysobacterales</taxon>
        <taxon>Lysobacteraceae</taxon>
        <taxon>Pseudoxanthomonas</taxon>
    </lineage>
</organism>
<evidence type="ECO:0000256" key="3">
    <source>
        <dbReference type="ARBA" id="ARBA00022989"/>
    </source>
</evidence>
<keyword evidence="4" id="KW-0472">Membrane</keyword>
<dbReference type="InterPro" id="IPR037682">
    <property type="entry name" value="TonB_C"/>
</dbReference>
<feature type="compositionally biased region" description="Pro residues" evidence="5">
    <location>
        <begin position="207"/>
        <end position="217"/>
    </location>
</feature>
<accession>A0ABX6R916</accession>
<evidence type="ECO:0000256" key="6">
    <source>
        <dbReference type="SAM" id="SignalP"/>
    </source>
</evidence>